<dbReference type="RefSeq" id="WP_209978399.1">
    <property type="nucleotide sequence ID" value="NZ_JAGGLB010000045.1"/>
</dbReference>
<dbReference type="EMBL" id="JAGGLB010000045">
    <property type="protein sequence ID" value="MBP1996204.1"/>
    <property type="molecule type" value="Genomic_DNA"/>
</dbReference>
<keyword evidence="1" id="KW-1133">Transmembrane helix</keyword>
<evidence type="ECO:0000313" key="2">
    <source>
        <dbReference type="EMBL" id="MBP1996204.1"/>
    </source>
</evidence>
<feature type="transmembrane region" description="Helical" evidence="1">
    <location>
        <begin position="110"/>
        <end position="127"/>
    </location>
</feature>
<feature type="transmembrane region" description="Helical" evidence="1">
    <location>
        <begin position="27"/>
        <end position="45"/>
    </location>
</feature>
<sequence>MGQLESSLSKETTIYNYKLMKRKEHSIYKMVIYLVLVLTLLGKSISDGLWLPFIIGAPLIFAAHIVIVRVFFYFTVGGAMRGWSFRLGLFWNGVMPEGYASIRLVLKVQLHLLWIGLILIGMMYPWIDHQIVITLALFHLWMLLPRLWILLSFIPFRKNGLIRVSNKETSCYLP</sequence>
<organism evidence="2 3">
    <name type="scientific">Paenibacillus eucommiae</name>
    <dbReference type="NCBI Taxonomy" id="1355755"/>
    <lineage>
        <taxon>Bacteria</taxon>
        <taxon>Bacillati</taxon>
        <taxon>Bacillota</taxon>
        <taxon>Bacilli</taxon>
        <taxon>Bacillales</taxon>
        <taxon>Paenibacillaceae</taxon>
        <taxon>Paenibacillus</taxon>
    </lineage>
</organism>
<feature type="transmembrane region" description="Helical" evidence="1">
    <location>
        <begin position="133"/>
        <end position="154"/>
    </location>
</feature>
<keyword evidence="1" id="KW-0812">Transmembrane</keyword>
<gene>
    <name evidence="2" type="ORF">J2Z66_007848</name>
</gene>
<name>A0ABS4J8N3_9BACL</name>
<keyword evidence="1" id="KW-0472">Membrane</keyword>
<keyword evidence="3" id="KW-1185">Reference proteome</keyword>
<accession>A0ABS4J8N3</accession>
<evidence type="ECO:0000256" key="1">
    <source>
        <dbReference type="SAM" id="Phobius"/>
    </source>
</evidence>
<reference evidence="2 3" key="1">
    <citation type="submission" date="2021-03" db="EMBL/GenBank/DDBJ databases">
        <title>Genomic Encyclopedia of Type Strains, Phase IV (KMG-IV): sequencing the most valuable type-strain genomes for metagenomic binning, comparative biology and taxonomic classification.</title>
        <authorList>
            <person name="Goeker M."/>
        </authorList>
    </citation>
    <scope>NUCLEOTIDE SEQUENCE [LARGE SCALE GENOMIC DNA]</scope>
    <source>
        <strain evidence="2 3">DSM 26048</strain>
    </source>
</reference>
<evidence type="ECO:0000313" key="3">
    <source>
        <dbReference type="Proteomes" id="UP001519287"/>
    </source>
</evidence>
<proteinExistence type="predicted"/>
<dbReference type="Proteomes" id="UP001519287">
    <property type="component" value="Unassembled WGS sequence"/>
</dbReference>
<comment type="caution">
    <text evidence="2">The sequence shown here is derived from an EMBL/GenBank/DDBJ whole genome shotgun (WGS) entry which is preliminary data.</text>
</comment>
<feature type="transmembrane region" description="Helical" evidence="1">
    <location>
        <begin position="51"/>
        <end position="76"/>
    </location>
</feature>
<evidence type="ECO:0008006" key="4">
    <source>
        <dbReference type="Google" id="ProtNLM"/>
    </source>
</evidence>
<protein>
    <recommendedName>
        <fullName evidence="4">Transposase</fullName>
    </recommendedName>
</protein>